<dbReference type="Pfam" id="PF19643">
    <property type="entry name" value="DUF6146"/>
    <property type="match status" value="1"/>
</dbReference>
<sequence length="139" mass="16520">MKNLFYIVFLFAIIVGCSTSMTNKSFETEPTKITGDTIKIANEELEYEVIIIDPGFTSWFNAYARPRNYYSLAFLEARNRDWTLSWNNKFYQGSRLFDMPLNYENNIDYGYEVNYMIFNYLTYFQLTNNIKLGSFAPRF</sequence>
<evidence type="ECO:0000313" key="1">
    <source>
        <dbReference type="EMBL" id="MFC6096197.1"/>
    </source>
</evidence>
<protein>
    <submittedName>
        <fullName evidence="1">DUF6146 family protein</fullName>
    </submittedName>
</protein>
<comment type="caution">
    <text evidence="1">The sequence shown here is derived from an EMBL/GenBank/DDBJ whole genome shotgun (WGS) entry which is preliminary data.</text>
</comment>
<dbReference type="PROSITE" id="PS51257">
    <property type="entry name" value="PROKAR_LIPOPROTEIN"/>
    <property type="match status" value="1"/>
</dbReference>
<organism evidence="1 2">
    <name type="scientific">Flavobacterium qiangtangense</name>
    <dbReference type="NCBI Taxonomy" id="1442595"/>
    <lineage>
        <taxon>Bacteria</taxon>
        <taxon>Pseudomonadati</taxon>
        <taxon>Bacteroidota</taxon>
        <taxon>Flavobacteriia</taxon>
        <taxon>Flavobacteriales</taxon>
        <taxon>Flavobacteriaceae</taxon>
        <taxon>Flavobacterium</taxon>
    </lineage>
</organism>
<keyword evidence="2" id="KW-1185">Reference proteome</keyword>
<accession>A0ABW1PMV6</accession>
<dbReference type="RefSeq" id="WP_379791067.1">
    <property type="nucleotide sequence ID" value="NZ_JBHSQB010000005.1"/>
</dbReference>
<dbReference type="InterPro" id="IPR046144">
    <property type="entry name" value="DUF6146"/>
</dbReference>
<dbReference type="Proteomes" id="UP001596287">
    <property type="component" value="Unassembled WGS sequence"/>
</dbReference>
<evidence type="ECO:0000313" key="2">
    <source>
        <dbReference type="Proteomes" id="UP001596287"/>
    </source>
</evidence>
<dbReference type="EMBL" id="JBHSQB010000005">
    <property type="protein sequence ID" value="MFC6096197.1"/>
    <property type="molecule type" value="Genomic_DNA"/>
</dbReference>
<name>A0ABW1PMV6_9FLAO</name>
<gene>
    <name evidence="1" type="ORF">ACFPVY_06020</name>
</gene>
<proteinExistence type="predicted"/>
<reference evidence="2" key="1">
    <citation type="journal article" date="2019" name="Int. J. Syst. Evol. Microbiol.">
        <title>The Global Catalogue of Microorganisms (GCM) 10K type strain sequencing project: providing services to taxonomists for standard genome sequencing and annotation.</title>
        <authorList>
            <consortium name="The Broad Institute Genomics Platform"/>
            <consortium name="The Broad Institute Genome Sequencing Center for Infectious Disease"/>
            <person name="Wu L."/>
            <person name="Ma J."/>
        </authorList>
    </citation>
    <scope>NUCLEOTIDE SEQUENCE [LARGE SCALE GENOMIC DNA]</scope>
    <source>
        <strain evidence="2">CCUG 49679</strain>
    </source>
</reference>